<dbReference type="Proteomes" id="UP000250784">
    <property type="component" value="Segment"/>
</dbReference>
<dbReference type="Pfam" id="PF02511">
    <property type="entry name" value="Thy1"/>
    <property type="match status" value="1"/>
</dbReference>
<reference evidence="1 2" key="1">
    <citation type="submission" date="2018-03" db="EMBL/GenBank/DDBJ databases">
        <title>Diverse roseophage infecting Ruegeria pomeroyi DSS-3.</title>
        <authorList>
            <person name="Zhan Y."/>
            <person name="Chen F."/>
            <person name="Wommack E."/>
            <person name="Nasko D."/>
        </authorList>
    </citation>
    <scope>NUCLEOTIDE SEQUENCE [LARGE SCALE GENOMIC DNA]</scope>
</reference>
<dbReference type="Gene3D" id="3.40.50.300">
    <property type="entry name" value="P-loop containing nucleotide triphosphate hydrolases"/>
    <property type="match status" value="1"/>
</dbReference>
<protein>
    <submittedName>
        <fullName evidence="1">Thymidylate synthase</fullName>
        <ecNumber evidence="1">2.1.1.-</ecNumber>
    </submittedName>
</protein>
<dbReference type="PANTHER" id="PTHR34934">
    <property type="entry name" value="FLAVIN-DEPENDENT THYMIDYLATE SYNTHASE"/>
    <property type="match status" value="1"/>
</dbReference>
<dbReference type="Gene3D" id="3.30.1360.170">
    <property type="match status" value="1"/>
</dbReference>
<keyword evidence="2" id="KW-1185">Reference proteome</keyword>
<dbReference type="GO" id="GO:0050797">
    <property type="term" value="F:thymidylate synthase (FAD) activity"/>
    <property type="evidence" value="ECO:0007669"/>
    <property type="project" value="InterPro"/>
</dbReference>
<keyword evidence="1" id="KW-0808">Transferase</keyword>
<organism evidence="1 2">
    <name type="scientific">Ruegeria phage vB_RpoP-V13</name>
    <dbReference type="NCBI Taxonomy" id="2218612"/>
    <lineage>
        <taxon>Viruses</taxon>
        <taxon>Duplodnaviria</taxon>
        <taxon>Heunggongvirae</taxon>
        <taxon>Uroviricota</taxon>
        <taxon>Caudoviricetes</taxon>
        <taxon>Schitoviridae</taxon>
        <taxon>Rhodovirinae</taxon>
        <taxon>Pomeroyivirus</taxon>
        <taxon>Pomeroyivirus V13</taxon>
    </lineage>
</organism>
<dbReference type="HAMAP" id="MF_01408">
    <property type="entry name" value="ThyX"/>
    <property type="match status" value="1"/>
</dbReference>
<dbReference type="InterPro" id="IPR036098">
    <property type="entry name" value="Thymidylate_synthase_ThyX_sf"/>
</dbReference>
<dbReference type="InterPro" id="IPR003669">
    <property type="entry name" value="Thymidylate_synthase_ThyX"/>
</dbReference>
<dbReference type="InterPro" id="IPR027417">
    <property type="entry name" value="P-loop_NTPase"/>
</dbReference>
<name>A0A2Z4QGH6_9CAUD</name>
<dbReference type="GO" id="GO:0004799">
    <property type="term" value="F:thymidylate synthase activity"/>
    <property type="evidence" value="ECO:0007669"/>
    <property type="project" value="TreeGrafter"/>
</dbReference>
<dbReference type="NCBIfam" id="TIGR02170">
    <property type="entry name" value="thyX"/>
    <property type="match status" value="1"/>
</dbReference>
<dbReference type="GO" id="GO:0006231">
    <property type="term" value="P:dTMP biosynthetic process"/>
    <property type="evidence" value="ECO:0007669"/>
    <property type="project" value="InterPro"/>
</dbReference>
<dbReference type="PANTHER" id="PTHR34934:SF1">
    <property type="entry name" value="FLAVIN-DEPENDENT THYMIDYLATE SYNTHASE"/>
    <property type="match status" value="1"/>
</dbReference>
<sequence>MAEKRPKLLILGYGRHGKDTVAEILRDQYGLRFKSSSEFVGEECLWDQWGKAVYPTFEAMFEDRHNHRELWMQMISAYNTPDKTRTASTMFERGFDMYVGMRRQNELDACKAAGVFDKIIWVQRPGFPVETGSMDITPESAGMDYMIMNDGDLRCLEERVAHLVHDLTTVEGFHWRLPKMIDMPLRKLAMEHVSNVEKLRAEAETEEMKYKDFDILTSPMVQPDIKPQAVEEVDLMATPDNAVQVLDHGYVALVDVMGTDDDIAEAARLSYGRGTKKARDNSGLIRYLYSHAHTSPFEMVEMKFQMRLPIFVMRQWVRHRTANLNEYSGRYSVMPRMWYTPEPEQIMGQDTVNKQGSSGGLQPIVQETVQRMIWEQANQCFNTYEEMLAMGVSREMARIVLPLNTYTEIMWKMDLNNMLKFLWLRDDSHAQPEIQAFAKVIAQMVEDNFPKTYAAYKESRESITLSKRELLAIITGDRSALSKSETVKSESLQRDLQEWIRAEMVK</sequence>
<dbReference type="GO" id="GO:0070402">
    <property type="term" value="F:NADPH binding"/>
    <property type="evidence" value="ECO:0007669"/>
    <property type="project" value="TreeGrafter"/>
</dbReference>
<keyword evidence="1" id="KW-0489">Methyltransferase</keyword>
<evidence type="ECO:0000313" key="2">
    <source>
        <dbReference type="Proteomes" id="UP000250784"/>
    </source>
</evidence>
<evidence type="ECO:0000313" key="1">
    <source>
        <dbReference type="EMBL" id="AWY09380.1"/>
    </source>
</evidence>
<dbReference type="PROSITE" id="PS51331">
    <property type="entry name" value="THYX"/>
    <property type="match status" value="1"/>
</dbReference>
<accession>A0A2Z4QGH6</accession>
<dbReference type="EMBL" id="MH015256">
    <property type="protein sequence ID" value="AWY09380.1"/>
    <property type="molecule type" value="Genomic_DNA"/>
</dbReference>
<gene>
    <name evidence="1" type="ORF">vBRpoPV13_23</name>
</gene>
<dbReference type="GO" id="GO:0032259">
    <property type="term" value="P:methylation"/>
    <property type="evidence" value="ECO:0007669"/>
    <property type="project" value="UniProtKB-KW"/>
</dbReference>
<dbReference type="CDD" id="cd20175">
    <property type="entry name" value="ThyX"/>
    <property type="match status" value="1"/>
</dbReference>
<proteinExistence type="inferred from homology"/>
<dbReference type="SUPFAM" id="SSF69796">
    <property type="entry name" value="Thymidylate synthase-complementing protein Thy1"/>
    <property type="match status" value="1"/>
</dbReference>
<dbReference type="EC" id="2.1.1.-" evidence="1"/>
<dbReference type="GO" id="GO:0050660">
    <property type="term" value="F:flavin adenine dinucleotide binding"/>
    <property type="evidence" value="ECO:0007669"/>
    <property type="project" value="InterPro"/>
</dbReference>